<feature type="transmembrane region" description="Helical" evidence="1">
    <location>
        <begin position="79"/>
        <end position="96"/>
    </location>
</feature>
<organism evidence="2 3">
    <name type="scientific">Candidatus Amulumruptor caecigallinarius</name>
    <dbReference type="NCBI Taxonomy" id="2109911"/>
    <lineage>
        <taxon>Bacteria</taxon>
        <taxon>Pseudomonadati</taxon>
        <taxon>Bacteroidota</taxon>
        <taxon>Bacteroidia</taxon>
        <taxon>Bacteroidales</taxon>
        <taxon>Muribaculaceae</taxon>
        <taxon>Candidatus Amulumruptor</taxon>
    </lineage>
</organism>
<dbReference type="PROSITE" id="PS51257">
    <property type="entry name" value="PROKAR_LIPOPROTEIN"/>
    <property type="match status" value="1"/>
</dbReference>
<sequence length="139" mass="15440">MNQQKSYKFSYLGNYVINALFAAACLAIYWTGSDLPDLRHWSEMGVCCMGVWMLLSLWSRAFIAADDYCGKRVLDTRTTRALTCLLLIAEILILMNPLTGSMYYLTAATALTGVWVVTAIVALVTGRLVRNNNDQTISA</sequence>
<evidence type="ECO:0000313" key="3">
    <source>
        <dbReference type="Proteomes" id="UP000711407"/>
    </source>
</evidence>
<accession>A0A921EB62</accession>
<feature type="transmembrane region" description="Helical" evidence="1">
    <location>
        <begin position="38"/>
        <end position="58"/>
    </location>
</feature>
<evidence type="ECO:0000313" key="2">
    <source>
        <dbReference type="EMBL" id="HJE40101.1"/>
    </source>
</evidence>
<dbReference type="Proteomes" id="UP000711407">
    <property type="component" value="Unassembled WGS sequence"/>
</dbReference>
<comment type="caution">
    <text evidence="2">The sequence shown here is derived from an EMBL/GenBank/DDBJ whole genome shotgun (WGS) entry which is preliminary data.</text>
</comment>
<keyword evidence="1" id="KW-0812">Transmembrane</keyword>
<reference evidence="2" key="2">
    <citation type="submission" date="2021-09" db="EMBL/GenBank/DDBJ databases">
        <authorList>
            <person name="Gilroy R."/>
        </authorList>
    </citation>
    <scope>NUCLEOTIDE SEQUENCE</scope>
    <source>
        <strain evidence="2">4100</strain>
    </source>
</reference>
<gene>
    <name evidence="2" type="ORF">K8V47_10160</name>
</gene>
<dbReference type="AlphaFoldDB" id="A0A921EB62"/>
<feature type="transmembrane region" description="Helical" evidence="1">
    <location>
        <begin position="102"/>
        <end position="124"/>
    </location>
</feature>
<reference evidence="2" key="1">
    <citation type="journal article" date="2021" name="PeerJ">
        <title>Extensive microbial diversity within the chicken gut microbiome revealed by metagenomics and culture.</title>
        <authorList>
            <person name="Gilroy R."/>
            <person name="Ravi A."/>
            <person name="Getino M."/>
            <person name="Pursley I."/>
            <person name="Horton D.L."/>
            <person name="Alikhan N.F."/>
            <person name="Baker D."/>
            <person name="Gharbi K."/>
            <person name="Hall N."/>
            <person name="Watson M."/>
            <person name="Adriaenssens E.M."/>
            <person name="Foster-Nyarko E."/>
            <person name="Jarju S."/>
            <person name="Secka A."/>
            <person name="Antonio M."/>
            <person name="Oren A."/>
            <person name="Chaudhuri R.R."/>
            <person name="La Ragione R."/>
            <person name="Hildebrand F."/>
            <person name="Pallen M.J."/>
        </authorList>
    </citation>
    <scope>NUCLEOTIDE SEQUENCE</scope>
    <source>
        <strain evidence="2">4100</strain>
    </source>
</reference>
<protein>
    <submittedName>
        <fullName evidence="2">Uncharacterized protein</fullName>
    </submittedName>
</protein>
<feature type="transmembrane region" description="Helical" evidence="1">
    <location>
        <begin position="12"/>
        <end position="32"/>
    </location>
</feature>
<evidence type="ECO:0000256" key="1">
    <source>
        <dbReference type="SAM" id="Phobius"/>
    </source>
</evidence>
<name>A0A921EB62_9BACT</name>
<keyword evidence="1" id="KW-1133">Transmembrane helix</keyword>
<keyword evidence="1" id="KW-0472">Membrane</keyword>
<dbReference type="EMBL" id="DYXT01000055">
    <property type="protein sequence ID" value="HJE40101.1"/>
    <property type="molecule type" value="Genomic_DNA"/>
</dbReference>
<proteinExistence type="predicted"/>